<accession>A0A9D4CNA9</accession>
<evidence type="ECO:0000256" key="9">
    <source>
        <dbReference type="ARBA" id="ARBA00048679"/>
    </source>
</evidence>
<feature type="compositionally biased region" description="Basic and acidic residues" evidence="15">
    <location>
        <begin position="1978"/>
        <end position="1988"/>
    </location>
</feature>
<feature type="compositionally biased region" description="Basic and acidic residues" evidence="15">
    <location>
        <begin position="1211"/>
        <end position="1221"/>
    </location>
</feature>
<evidence type="ECO:0000256" key="2">
    <source>
        <dbReference type="ARBA" id="ARBA00012513"/>
    </source>
</evidence>
<feature type="compositionally biased region" description="Basic and acidic residues" evidence="15">
    <location>
        <begin position="1499"/>
        <end position="1512"/>
    </location>
</feature>
<feature type="compositionally biased region" description="Basic and acidic residues" evidence="15">
    <location>
        <begin position="437"/>
        <end position="449"/>
    </location>
</feature>
<dbReference type="CDD" id="cd06631">
    <property type="entry name" value="STKc_YSK4"/>
    <property type="match status" value="1"/>
</dbReference>
<dbReference type="PANTHER" id="PTHR11584">
    <property type="entry name" value="SERINE/THREONINE PROTEIN KINASE"/>
    <property type="match status" value="1"/>
</dbReference>
<feature type="compositionally biased region" description="Low complexity" evidence="15">
    <location>
        <begin position="1790"/>
        <end position="1809"/>
    </location>
</feature>
<feature type="repeat" description="ANK" evidence="12">
    <location>
        <begin position="314"/>
        <end position="346"/>
    </location>
</feature>
<feature type="region of interest" description="Disordered" evidence="15">
    <location>
        <begin position="2519"/>
        <end position="2552"/>
    </location>
</feature>
<dbReference type="PROSITE" id="PS50297">
    <property type="entry name" value="ANK_REP_REGION"/>
    <property type="match status" value="3"/>
</dbReference>
<feature type="compositionally biased region" description="Polar residues" evidence="15">
    <location>
        <begin position="1771"/>
        <end position="1783"/>
    </location>
</feature>
<evidence type="ECO:0000256" key="11">
    <source>
        <dbReference type="ARBA" id="ARBA00080573"/>
    </source>
</evidence>
<feature type="compositionally biased region" description="Basic and acidic residues" evidence="15">
    <location>
        <begin position="1888"/>
        <end position="1898"/>
    </location>
</feature>
<organism evidence="17 18">
    <name type="scientific">Dreissena polymorpha</name>
    <name type="common">Zebra mussel</name>
    <name type="synonym">Mytilus polymorpha</name>
    <dbReference type="NCBI Taxonomy" id="45954"/>
    <lineage>
        <taxon>Eukaryota</taxon>
        <taxon>Metazoa</taxon>
        <taxon>Spiralia</taxon>
        <taxon>Lophotrochozoa</taxon>
        <taxon>Mollusca</taxon>
        <taxon>Bivalvia</taxon>
        <taxon>Autobranchia</taxon>
        <taxon>Heteroconchia</taxon>
        <taxon>Euheterodonta</taxon>
        <taxon>Imparidentia</taxon>
        <taxon>Neoheterodontei</taxon>
        <taxon>Myida</taxon>
        <taxon>Dreissenoidea</taxon>
        <taxon>Dreissenidae</taxon>
        <taxon>Dreissena</taxon>
    </lineage>
</organism>
<dbReference type="Gene3D" id="1.10.510.10">
    <property type="entry name" value="Transferase(Phosphotransferase) domain 1"/>
    <property type="match status" value="1"/>
</dbReference>
<feature type="region of interest" description="Disordered" evidence="15">
    <location>
        <begin position="1748"/>
        <end position="1898"/>
    </location>
</feature>
<feature type="region of interest" description="Disordered" evidence="15">
    <location>
        <begin position="2151"/>
        <end position="2201"/>
    </location>
</feature>
<feature type="compositionally biased region" description="Polar residues" evidence="15">
    <location>
        <begin position="1936"/>
        <end position="1945"/>
    </location>
</feature>
<keyword evidence="3" id="KW-0723">Serine/threonine-protein kinase</keyword>
<feature type="compositionally biased region" description="Polar residues" evidence="15">
    <location>
        <begin position="1264"/>
        <end position="1278"/>
    </location>
</feature>
<dbReference type="GO" id="GO:0035556">
    <property type="term" value="P:intracellular signal transduction"/>
    <property type="evidence" value="ECO:0007669"/>
    <property type="project" value="UniProtKB-ARBA"/>
</dbReference>
<dbReference type="PROSITE" id="PS00107">
    <property type="entry name" value="PROTEIN_KINASE_ATP"/>
    <property type="match status" value="1"/>
</dbReference>
<evidence type="ECO:0000256" key="6">
    <source>
        <dbReference type="ARBA" id="ARBA00022777"/>
    </source>
</evidence>
<keyword evidence="7 13" id="KW-0067">ATP-binding</keyword>
<feature type="region of interest" description="Disordered" evidence="15">
    <location>
        <begin position="1085"/>
        <end position="1285"/>
    </location>
</feature>
<feature type="compositionally biased region" description="Basic and acidic residues" evidence="15">
    <location>
        <begin position="940"/>
        <end position="952"/>
    </location>
</feature>
<dbReference type="SMART" id="SM00248">
    <property type="entry name" value="ANK"/>
    <property type="match status" value="6"/>
</dbReference>
<evidence type="ECO:0000256" key="13">
    <source>
        <dbReference type="PROSITE-ProRule" id="PRU10141"/>
    </source>
</evidence>
<feature type="compositionally biased region" description="Low complexity" evidence="15">
    <location>
        <begin position="1197"/>
        <end position="1208"/>
    </location>
</feature>
<dbReference type="InterPro" id="IPR036770">
    <property type="entry name" value="Ankyrin_rpt-contain_sf"/>
</dbReference>
<feature type="repeat" description="ANK" evidence="12">
    <location>
        <begin position="103"/>
        <end position="135"/>
    </location>
</feature>
<keyword evidence="6" id="KW-0418">Kinase</keyword>
<feature type="region of interest" description="Disordered" evidence="15">
    <location>
        <begin position="668"/>
        <end position="687"/>
    </location>
</feature>
<feature type="binding site" evidence="13">
    <location>
        <position position="2306"/>
    </location>
    <ligand>
        <name>ATP</name>
        <dbReference type="ChEBI" id="CHEBI:30616"/>
    </ligand>
</feature>
<comment type="catalytic activity">
    <reaction evidence="9">
        <text>L-seryl-[protein] + ATP = O-phospho-L-seryl-[protein] + ADP + H(+)</text>
        <dbReference type="Rhea" id="RHEA:17989"/>
        <dbReference type="Rhea" id="RHEA-COMP:9863"/>
        <dbReference type="Rhea" id="RHEA-COMP:11604"/>
        <dbReference type="ChEBI" id="CHEBI:15378"/>
        <dbReference type="ChEBI" id="CHEBI:29999"/>
        <dbReference type="ChEBI" id="CHEBI:30616"/>
        <dbReference type="ChEBI" id="CHEBI:83421"/>
        <dbReference type="ChEBI" id="CHEBI:456216"/>
        <dbReference type="EC" id="2.7.11.1"/>
    </reaction>
</comment>
<keyword evidence="14" id="KW-0175">Coiled coil</keyword>
<keyword evidence="18" id="KW-1185">Reference proteome</keyword>
<feature type="region of interest" description="Disordered" evidence="15">
    <location>
        <begin position="742"/>
        <end position="776"/>
    </location>
</feature>
<dbReference type="InterPro" id="IPR008271">
    <property type="entry name" value="Ser/Thr_kinase_AS"/>
</dbReference>
<dbReference type="PROSITE" id="PS00108">
    <property type="entry name" value="PROTEIN_KINASE_ST"/>
    <property type="match status" value="1"/>
</dbReference>
<comment type="caution">
    <text evidence="17">The sequence shown here is derived from an EMBL/GenBank/DDBJ whole genome shotgun (WGS) entry which is preliminary data.</text>
</comment>
<dbReference type="EMBL" id="JAIWYP010000012">
    <property type="protein sequence ID" value="KAH3727627.1"/>
    <property type="molecule type" value="Genomic_DNA"/>
</dbReference>
<feature type="region of interest" description="Disordered" evidence="15">
    <location>
        <begin position="1345"/>
        <end position="1390"/>
    </location>
</feature>
<gene>
    <name evidence="17" type="ORF">DPMN_053566</name>
</gene>
<feature type="coiled-coil region" evidence="14">
    <location>
        <begin position="2308"/>
        <end position="2335"/>
    </location>
</feature>
<evidence type="ECO:0000256" key="4">
    <source>
        <dbReference type="ARBA" id="ARBA00022679"/>
    </source>
</evidence>
<evidence type="ECO:0000259" key="16">
    <source>
        <dbReference type="PROSITE" id="PS50011"/>
    </source>
</evidence>
<protein>
    <recommendedName>
        <fullName evidence="10">Mitogen-activated protein kinase kinase kinase 19</fullName>
        <ecNumber evidence="2">2.7.11.1</ecNumber>
    </recommendedName>
    <alternativeName>
        <fullName evidence="11">SPS1/STE20-related protein kinase YSK4</fullName>
    </alternativeName>
</protein>
<keyword evidence="12" id="KW-0040">ANK repeat</keyword>
<feature type="compositionally biased region" description="Low complexity" evidence="15">
    <location>
        <begin position="1246"/>
        <end position="1263"/>
    </location>
</feature>
<dbReference type="Pfam" id="PF12796">
    <property type="entry name" value="Ank_2"/>
    <property type="match status" value="2"/>
</dbReference>
<feature type="compositionally biased region" description="Basic and acidic residues" evidence="15">
    <location>
        <begin position="1345"/>
        <end position="1358"/>
    </location>
</feature>
<feature type="compositionally biased region" description="Basic residues" evidence="15">
    <location>
        <begin position="1470"/>
        <end position="1479"/>
    </location>
</feature>
<comment type="similarity">
    <text evidence="1">Belongs to the protein kinase superfamily. STE Ser/Thr protein kinase family. STE20 subfamily.</text>
</comment>
<feature type="region of interest" description="Disordered" evidence="15">
    <location>
        <begin position="409"/>
        <end position="573"/>
    </location>
</feature>
<evidence type="ECO:0000256" key="7">
    <source>
        <dbReference type="ARBA" id="ARBA00022840"/>
    </source>
</evidence>
<evidence type="ECO:0000256" key="10">
    <source>
        <dbReference type="ARBA" id="ARBA00069016"/>
    </source>
</evidence>
<dbReference type="Gene3D" id="1.25.40.20">
    <property type="entry name" value="Ankyrin repeat-containing domain"/>
    <property type="match status" value="3"/>
</dbReference>
<dbReference type="GO" id="GO:0005524">
    <property type="term" value="F:ATP binding"/>
    <property type="evidence" value="ECO:0007669"/>
    <property type="project" value="UniProtKB-UniRule"/>
</dbReference>
<evidence type="ECO:0000256" key="5">
    <source>
        <dbReference type="ARBA" id="ARBA00022741"/>
    </source>
</evidence>
<evidence type="ECO:0000256" key="14">
    <source>
        <dbReference type="SAM" id="Coils"/>
    </source>
</evidence>
<feature type="compositionally biased region" description="Low complexity" evidence="15">
    <location>
        <begin position="1087"/>
        <end position="1116"/>
    </location>
</feature>
<feature type="region of interest" description="Disordered" evidence="15">
    <location>
        <begin position="1455"/>
        <end position="1538"/>
    </location>
</feature>
<proteinExistence type="inferred from homology"/>
<feature type="compositionally biased region" description="Polar residues" evidence="15">
    <location>
        <begin position="1117"/>
        <end position="1134"/>
    </location>
</feature>
<feature type="repeat" description="ANK" evidence="12">
    <location>
        <begin position="281"/>
        <end position="313"/>
    </location>
</feature>
<dbReference type="Proteomes" id="UP000828390">
    <property type="component" value="Unassembled WGS sequence"/>
</dbReference>
<dbReference type="InterPro" id="IPR017441">
    <property type="entry name" value="Protein_kinase_ATP_BS"/>
</dbReference>
<feature type="compositionally biased region" description="Polar residues" evidence="15">
    <location>
        <begin position="1222"/>
        <end position="1245"/>
    </location>
</feature>
<evidence type="ECO:0000256" key="1">
    <source>
        <dbReference type="ARBA" id="ARBA00008874"/>
    </source>
</evidence>
<feature type="compositionally biased region" description="Basic residues" evidence="15">
    <location>
        <begin position="1514"/>
        <end position="1530"/>
    </location>
</feature>
<name>A0A9D4CNA9_DREPO</name>
<feature type="domain" description="Protein kinase" evidence="16">
    <location>
        <begin position="2278"/>
        <end position="2539"/>
    </location>
</feature>
<evidence type="ECO:0000256" key="15">
    <source>
        <dbReference type="SAM" id="MobiDB-lite"/>
    </source>
</evidence>
<feature type="region of interest" description="Disordered" evidence="15">
    <location>
        <begin position="1924"/>
        <end position="1945"/>
    </location>
</feature>
<reference evidence="17" key="2">
    <citation type="submission" date="2020-11" db="EMBL/GenBank/DDBJ databases">
        <authorList>
            <person name="McCartney M.A."/>
            <person name="Auch B."/>
            <person name="Kono T."/>
            <person name="Mallez S."/>
            <person name="Becker A."/>
            <person name="Gohl D.M."/>
            <person name="Silverstein K.A.T."/>
            <person name="Koren S."/>
            <person name="Bechman K.B."/>
            <person name="Herman A."/>
            <person name="Abrahante J.E."/>
            <person name="Garbe J."/>
        </authorList>
    </citation>
    <scope>NUCLEOTIDE SEQUENCE</scope>
    <source>
        <strain evidence="17">Duluth1</strain>
        <tissue evidence="17">Whole animal</tissue>
    </source>
</reference>
<dbReference type="Pfam" id="PF00069">
    <property type="entry name" value="Pkinase"/>
    <property type="match status" value="1"/>
</dbReference>
<feature type="region of interest" description="Disordered" evidence="15">
    <location>
        <begin position="1960"/>
        <end position="1992"/>
    </location>
</feature>
<dbReference type="PROSITE" id="PS50088">
    <property type="entry name" value="ANK_REPEAT"/>
    <property type="match status" value="3"/>
</dbReference>
<feature type="compositionally biased region" description="Low complexity" evidence="15">
    <location>
        <begin position="1135"/>
        <end position="1158"/>
    </location>
</feature>
<evidence type="ECO:0000313" key="17">
    <source>
        <dbReference type="EMBL" id="KAH3727627.1"/>
    </source>
</evidence>
<evidence type="ECO:0000313" key="18">
    <source>
        <dbReference type="Proteomes" id="UP000828390"/>
    </source>
</evidence>
<feature type="region of interest" description="Disordered" evidence="15">
    <location>
        <begin position="1039"/>
        <end position="1070"/>
    </location>
</feature>
<feature type="compositionally biased region" description="Polar residues" evidence="15">
    <location>
        <begin position="1051"/>
        <end position="1068"/>
    </location>
</feature>
<feature type="compositionally biased region" description="Basic and acidic residues" evidence="15">
    <location>
        <begin position="1757"/>
        <end position="1770"/>
    </location>
</feature>
<feature type="compositionally biased region" description="Low complexity" evidence="15">
    <location>
        <begin position="750"/>
        <end position="775"/>
    </location>
</feature>
<evidence type="ECO:0000256" key="3">
    <source>
        <dbReference type="ARBA" id="ARBA00022527"/>
    </source>
</evidence>
<dbReference type="PROSITE" id="PS50011">
    <property type="entry name" value="PROTEIN_KINASE_DOM"/>
    <property type="match status" value="1"/>
</dbReference>
<dbReference type="InterPro" id="IPR002110">
    <property type="entry name" value="Ankyrin_rpt"/>
</dbReference>
<feature type="region of interest" description="Disordered" evidence="15">
    <location>
        <begin position="896"/>
        <end position="965"/>
    </location>
</feature>
<reference evidence="17" key="1">
    <citation type="journal article" date="2019" name="bioRxiv">
        <title>The Genome of the Zebra Mussel, Dreissena polymorpha: A Resource for Invasive Species Research.</title>
        <authorList>
            <person name="McCartney M.A."/>
            <person name="Auch B."/>
            <person name="Kono T."/>
            <person name="Mallez S."/>
            <person name="Zhang Y."/>
            <person name="Obille A."/>
            <person name="Becker A."/>
            <person name="Abrahante J.E."/>
            <person name="Garbe J."/>
            <person name="Badalamenti J.P."/>
            <person name="Herman A."/>
            <person name="Mangelson H."/>
            <person name="Liachko I."/>
            <person name="Sullivan S."/>
            <person name="Sone E.D."/>
            <person name="Koren S."/>
            <person name="Silverstein K.A.T."/>
            <person name="Beckman K.B."/>
            <person name="Gohl D.M."/>
        </authorList>
    </citation>
    <scope>NUCLEOTIDE SEQUENCE</scope>
    <source>
        <strain evidence="17">Duluth1</strain>
        <tissue evidence="17">Whole animal</tissue>
    </source>
</reference>
<sequence length="2552" mass="278613">MPENPNVDSESALDGFYGNSITMATTNSNSNGIIPKKTGVPRVSSAGLKYYDIATQLLGKTGPDLEELFIAAAREGVYERIENFLQRNRTEYVISIDVKDKKTGNTPLIWAAKRGHAKIVQLLLQHGADVTLRNYEGHTALDVASPSIRSILLESVERTTEASHQLLLQAAWQGDIKVILRLLSQKKVLDINCKNADGYTPIMLATRDMQLFERLASQMSRPYNPVEVVTELLNARADLHATDEDGKSCLHHACSSKAIISQAVVSTIVACGPNMEQKDKRCFAPLHCASLTGNVECITTLLEGGSEVNSRGFAGATALHITSYNNHEKATSVLLEHGANVTLTDDRGLNPVDLAKTRKMRKKLQEAWTEATTAKTSLNLGPIRSFSKEDLRASVEDLTKKKKKGEVIFEGLPSNPFGDSNKKDSIANPKGLTRHLSLKDRSGREEDHSQSFARDGVRKLGQVRNQQKPNPLPRTKSRSTERLPMISPDRQGSDRNLESPVMFGRNSRARRSFEDRKGRGRRAPLSTREGVAGNHGEDVFDPLTPGGPSPTTSVNHRRSESDPNRGTPNLSEIAAGCDPYMQAQRRGRSYSVTSNPPIDPISNHEYNRTSPQFHGELPPFTRECTVASILREATCTPMSICSYRTDSRMSHNGSPPKILSLGQMLGGKSKTPVQQHYGPGSSKVLPPTPTFLTQRAHTNLEDNLSPRSEENLEDYKYALGFSQELSRSRTIFKEEFVLEESRPKDPFIRSSSGSDSVSTSSSSQLSDSSRESPLSMKGKIVKSVLKNSVKPALQGTQDQSGVTCVNKNNSCTNVHENKAQNENIVPNLNVNGNAVEGTSKVDRSDTSKVKVGVSSSNTSLLHSIAMRNAAALHANNAKGKAGAKHGGVIVVHNNEIDKPVQTSGTTHVPNGLSEVESDNKIESSGSASDKISDSTMQNDKSAEKNQKSDKTKPVNAVSNAKKKAQNKMQNVLQVVPTKLTQNIIRTAPKGSVKTERTESAKQLAVNKVSAAKTVINNVNMQLSPSAQVVNVMAITSSKAGNENKEDDKFSGSPTATTGNQIRIENTKCNVDAKNEPFEQLNEKKIGQNQPSSQSYNSNNPSSSQQSSNKSTVSTSKLQPSSTIQSQPCSTSQSLPSSTCQPQPSNTSQSSCSTNQSSCATGSSVQKSRNAKFSVPKSASVGYTPRFASGKNNSQQDKSSVALSASSKRSVSKCEIKEDESTKTVATGSPTELVTPSVNKSASILKSYNMSSSTSVVKSNSNGSLKSDTSATKTSVSTSEKSDVAISKHSLLSKSVSEPMQSTEPPVEKAVNVNKSISQLPSVGTVSSAKGIPRPASMSTIDEAKEKKLMSSSDTKIETAKTANSKRPSSDGQVGASGHGDKVHEGTSGTTPLLEILPDGVTKLNRKNYVDFNNPITTPVIVNPFEELEKKRERENAQKLGGRALTATEFGFVVDKPNIERSKTQSSMKSRSGRSAKRGSNKPSSAQSRGSSGKKKRSRSKDVGNKSDNESCRPKSGKNGKRVKSGKRKRKIPENQLARQNEKPDVALIGGIGWQIATSCIDKSEADAVIVSQIDSSESESESTTVRNVNQMHLDIPNTLISIPYAIETPSSVYSPRFREVHLRRDDNAEQGLQFMDNDGYRPMNLDMTQKSSGSKNRSGVLIAQDMPNDILSEFQDDESEDYGGDDEDFIENDFDYEIDENGSAILRGIAIGQLTPIPESPSISNTLTSAQRVSAAISKFDRQIKEEDLNKLLGATPRDKTPSRSGEHSLRNSGGSLRTSQSHSGKDSQKSPGSGQSRSQQSRNSSSKSRTTNFSADIKEKASRALSKSLTSPKAKIINAHNKNKTVGSVPNSGSLRRNASSEQLSKVPENTNSDVGEEQEFMQNSIEKPDNNQTKERIDSKIMDLKKLLADKLQSTQKLLEESATYSGKKRKQSENSIEGDTRLNISELTEDNLKTLNTARTEEDSKSNRSSRKERKFSETKNSSKDDDVDQAINEILSNTFSSSRGTLKSNVSIRSASSTLTEADRKVLVKMVQNSKESPFHAKEQVRVSSSYEESVTLNKDNPELMRRFQAENFQVGQRLKAMVDAGADTHKVKAMLKADNEAQQLARIMNSFRQMELYAGVSNSKSKRETPRHESEQFIKSMSKFEHGRDSGHLSHGMLTRPGSAGAGKLRPGKFTEIKGGNSASTESREQRAHSPVDVPKNLAEEFRRSPFVRVSSQQDLNVQIDELAHVIRAGSHDSEEDHFSLADSEHERADSACTTLSSMSSLVEDTIQWKKGNILGKGAFGTVWCGLTSEGQLIAVKQIELNTTNQNKAKKEYEKVQEEVELLKTLEHKNIVGYLGTSLEDSIVSIFMQFVPGGSIASILARFGALDEAVFKKYTRQILEGVEYLHRNDVIHRDIKGGNVMLMPNGVIKLIDFGCAKRLCINLSMGQSQILKSMKGTPYWMAPEVVNETGHGKKSDIWSIGCTVFEMATRKPPWAEMNPMAAIFAIGSDKPVPQLPEKFTEEARQFVTSCLTKDQSKRPSATELLSNQFLKRRSKKSSMIEQS</sequence>
<feature type="compositionally biased region" description="Polar residues" evidence="15">
    <location>
        <begin position="1360"/>
        <end position="1371"/>
    </location>
</feature>
<dbReference type="PANTHER" id="PTHR11584:SF369">
    <property type="entry name" value="MITOGEN-ACTIVATED PROTEIN KINASE KINASE KINASE 19-RELATED"/>
    <property type="match status" value="1"/>
</dbReference>
<dbReference type="GO" id="GO:0004674">
    <property type="term" value="F:protein serine/threonine kinase activity"/>
    <property type="evidence" value="ECO:0007669"/>
    <property type="project" value="UniProtKB-KW"/>
</dbReference>
<comment type="catalytic activity">
    <reaction evidence="8">
        <text>L-threonyl-[protein] + ATP = O-phospho-L-threonyl-[protein] + ADP + H(+)</text>
        <dbReference type="Rhea" id="RHEA:46608"/>
        <dbReference type="Rhea" id="RHEA-COMP:11060"/>
        <dbReference type="Rhea" id="RHEA-COMP:11605"/>
        <dbReference type="ChEBI" id="CHEBI:15378"/>
        <dbReference type="ChEBI" id="CHEBI:30013"/>
        <dbReference type="ChEBI" id="CHEBI:30616"/>
        <dbReference type="ChEBI" id="CHEBI:61977"/>
        <dbReference type="ChEBI" id="CHEBI:456216"/>
        <dbReference type="EC" id="2.7.11.1"/>
    </reaction>
</comment>
<dbReference type="SUPFAM" id="SSF48403">
    <property type="entry name" value="Ankyrin repeat"/>
    <property type="match status" value="1"/>
</dbReference>
<dbReference type="SMART" id="SM00220">
    <property type="entry name" value="S_TKc"/>
    <property type="match status" value="1"/>
</dbReference>
<dbReference type="EC" id="2.7.11.1" evidence="2"/>
<keyword evidence="4" id="KW-0808">Transferase</keyword>
<evidence type="ECO:0000256" key="8">
    <source>
        <dbReference type="ARBA" id="ARBA00047899"/>
    </source>
</evidence>
<dbReference type="InterPro" id="IPR000719">
    <property type="entry name" value="Prot_kinase_dom"/>
</dbReference>
<dbReference type="InterPro" id="IPR011009">
    <property type="entry name" value="Kinase-like_dom_sf"/>
</dbReference>
<keyword evidence="5 13" id="KW-0547">Nucleotide-binding</keyword>
<dbReference type="FunFam" id="1.10.510.10:FF:000331">
    <property type="entry name" value="Mitogen-activated protein kinase kinase kinase 19"/>
    <property type="match status" value="1"/>
</dbReference>
<evidence type="ECO:0000256" key="12">
    <source>
        <dbReference type="PROSITE-ProRule" id="PRU00023"/>
    </source>
</evidence>
<feature type="compositionally biased region" description="Polar residues" evidence="15">
    <location>
        <begin position="1846"/>
        <end position="1875"/>
    </location>
</feature>
<feature type="compositionally biased region" description="Low complexity" evidence="15">
    <location>
        <begin position="544"/>
        <end position="553"/>
    </location>
</feature>
<dbReference type="SUPFAM" id="SSF56112">
    <property type="entry name" value="Protein kinase-like (PK-like)"/>
    <property type="match status" value="1"/>
</dbReference>